<dbReference type="InterPro" id="IPR032466">
    <property type="entry name" value="Metal_Hydrolase"/>
</dbReference>
<dbReference type="EMBL" id="DXHU01000023">
    <property type="protein sequence ID" value="HIV99539.1"/>
    <property type="molecule type" value="Genomic_DNA"/>
</dbReference>
<dbReference type="PANTHER" id="PTHR43668">
    <property type="entry name" value="ALLANTOINASE"/>
    <property type="match status" value="1"/>
</dbReference>
<evidence type="ECO:0000313" key="4">
    <source>
        <dbReference type="Proteomes" id="UP000823936"/>
    </source>
</evidence>
<organism evidence="3 4">
    <name type="scientific">Candidatus Ornithospirochaeta avicola</name>
    <dbReference type="NCBI Taxonomy" id="2840896"/>
    <lineage>
        <taxon>Bacteria</taxon>
        <taxon>Pseudomonadati</taxon>
        <taxon>Spirochaetota</taxon>
        <taxon>Spirochaetia</taxon>
        <taxon>Spirochaetales</taxon>
        <taxon>Spirochaetaceae</taxon>
        <taxon>Spirochaetaceae incertae sedis</taxon>
        <taxon>Candidatus Ornithospirochaeta</taxon>
    </lineage>
</organism>
<dbReference type="Pfam" id="PF12890">
    <property type="entry name" value="DHOase"/>
    <property type="match status" value="1"/>
</dbReference>
<dbReference type="SUPFAM" id="SSF51556">
    <property type="entry name" value="Metallo-dependent hydrolases"/>
    <property type="match status" value="1"/>
</dbReference>
<dbReference type="GO" id="GO:0004038">
    <property type="term" value="F:allantoinase activity"/>
    <property type="evidence" value="ECO:0007669"/>
    <property type="project" value="TreeGrafter"/>
</dbReference>
<feature type="domain" description="Dihydroorotase catalytic" evidence="2">
    <location>
        <begin position="2"/>
        <end position="146"/>
    </location>
</feature>
<sequence length="346" mass="39028">MIDPHVHLRDWKQKDKETIEHGLSAARKAGITRVFDMPNTDPALTERSVILDRLALASPSAKKHRVSYSLYAGITNDISRLSDLVSLHSELFPLVIGLKMFLANSTGNMGITDKKMQEEIIKNLALLNYSGVLAVHAEDESFFESAKEDPSDWSSHSYARPAISESKSVKNIITLCEKYSFSGNLHICHVSTRLALDEIRKAKERKVIRISCGATAHHALLTFSDAKERNRYLKMNPPLRFQSDRDAVYDALKSGLVDFVESDHAPHTLEDKERGAGGIPGFAGTLLLLDHLVRDGVDEERIKDLFGGNVLKVFNLKEEEVFIPKDRKRRFSLVLDEYPVKPFLWF</sequence>
<dbReference type="AlphaFoldDB" id="A0A9D1TNC0"/>
<accession>A0A9D1TNC0</accession>
<protein>
    <submittedName>
        <fullName evidence="3">Dihydroorotase family protein</fullName>
    </submittedName>
</protein>
<proteinExistence type="predicted"/>
<comment type="caution">
    <text evidence="3">The sequence shown here is derived from an EMBL/GenBank/DDBJ whole genome shotgun (WGS) entry which is preliminary data.</text>
</comment>
<gene>
    <name evidence="3" type="ORF">IAB12_07175</name>
</gene>
<evidence type="ECO:0000259" key="2">
    <source>
        <dbReference type="Pfam" id="PF12890"/>
    </source>
</evidence>
<dbReference type="Proteomes" id="UP000823936">
    <property type="component" value="Unassembled WGS sequence"/>
</dbReference>
<evidence type="ECO:0000313" key="3">
    <source>
        <dbReference type="EMBL" id="HIV99539.1"/>
    </source>
</evidence>
<dbReference type="PANTHER" id="PTHR43668:SF2">
    <property type="entry name" value="ALLANTOINASE"/>
    <property type="match status" value="1"/>
</dbReference>
<reference evidence="3" key="1">
    <citation type="journal article" date="2021" name="PeerJ">
        <title>Extensive microbial diversity within the chicken gut microbiome revealed by metagenomics and culture.</title>
        <authorList>
            <person name="Gilroy R."/>
            <person name="Ravi A."/>
            <person name="Getino M."/>
            <person name="Pursley I."/>
            <person name="Horton D.L."/>
            <person name="Alikhan N.F."/>
            <person name="Baker D."/>
            <person name="Gharbi K."/>
            <person name="Hall N."/>
            <person name="Watson M."/>
            <person name="Adriaenssens E.M."/>
            <person name="Foster-Nyarko E."/>
            <person name="Jarju S."/>
            <person name="Secka A."/>
            <person name="Antonio M."/>
            <person name="Oren A."/>
            <person name="Chaudhuri R.R."/>
            <person name="La Ragione R."/>
            <person name="Hildebrand F."/>
            <person name="Pallen M.J."/>
        </authorList>
    </citation>
    <scope>NUCLEOTIDE SEQUENCE</scope>
    <source>
        <strain evidence="3">Gambia11-129</strain>
    </source>
</reference>
<dbReference type="GO" id="GO:0005737">
    <property type="term" value="C:cytoplasm"/>
    <property type="evidence" value="ECO:0007669"/>
    <property type="project" value="TreeGrafter"/>
</dbReference>
<dbReference type="GO" id="GO:0006145">
    <property type="term" value="P:purine nucleobase catabolic process"/>
    <property type="evidence" value="ECO:0007669"/>
    <property type="project" value="TreeGrafter"/>
</dbReference>
<name>A0A9D1TNC0_9SPIO</name>
<dbReference type="InterPro" id="IPR024403">
    <property type="entry name" value="DHOase_cat"/>
</dbReference>
<reference evidence="3" key="2">
    <citation type="submission" date="2021-04" db="EMBL/GenBank/DDBJ databases">
        <authorList>
            <person name="Gilroy R."/>
        </authorList>
    </citation>
    <scope>NUCLEOTIDE SEQUENCE</scope>
    <source>
        <strain evidence="3">Gambia11-129</strain>
    </source>
</reference>
<dbReference type="InterPro" id="IPR050138">
    <property type="entry name" value="DHOase/Allantoinase_Hydrolase"/>
</dbReference>
<keyword evidence="1" id="KW-0665">Pyrimidine biosynthesis</keyword>
<dbReference type="Gene3D" id="3.20.20.140">
    <property type="entry name" value="Metal-dependent hydrolases"/>
    <property type="match status" value="1"/>
</dbReference>
<evidence type="ECO:0000256" key="1">
    <source>
        <dbReference type="ARBA" id="ARBA00022975"/>
    </source>
</evidence>